<keyword evidence="4" id="KW-1185">Reference proteome</keyword>
<gene>
    <name evidence="3" type="ORF">BQ2448_7626</name>
</gene>
<feature type="compositionally biased region" description="Low complexity" evidence="1">
    <location>
        <begin position="151"/>
        <end position="167"/>
    </location>
</feature>
<dbReference type="InterPro" id="IPR021967">
    <property type="entry name" value="Nup98_C"/>
</dbReference>
<feature type="compositionally biased region" description="Polar residues" evidence="1">
    <location>
        <begin position="24"/>
        <end position="42"/>
    </location>
</feature>
<feature type="compositionally biased region" description="Polar residues" evidence="1">
    <location>
        <begin position="625"/>
        <end position="645"/>
    </location>
</feature>
<evidence type="ECO:0000256" key="1">
    <source>
        <dbReference type="SAM" id="MobiDB-lite"/>
    </source>
</evidence>
<feature type="domain" description="Nuclear pore complex protein NUP96 C-terminal" evidence="2">
    <location>
        <begin position="480"/>
        <end position="802"/>
    </location>
</feature>
<dbReference type="AlphaFoldDB" id="A0A238FMU1"/>
<evidence type="ECO:0000313" key="4">
    <source>
        <dbReference type="Proteomes" id="UP000198372"/>
    </source>
</evidence>
<accession>A0A238FMU1</accession>
<feature type="compositionally biased region" description="Acidic residues" evidence="1">
    <location>
        <begin position="46"/>
        <end position="63"/>
    </location>
</feature>
<evidence type="ECO:0000259" key="2">
    <source>
        <dbReference type="Pfam" id="PF12110"/>
    </source>
</evidence>
<feature type="compositionally biased region" description="Acidic residues" evidence="1">
    <location>
        <begin position="71"/>
        <end position="83"/>
    </location>
</feature>
<feature type="compositionally biased region" description="Acidic residues" evidence="1">
    <location>
        <begin position="116"/>
        <end position="133"/>
    </location>
</feature>
<protein>
    <submittedName>
        <fullName evidence="3">BQ2448_7626 protein</fullName>
    </submittedName>
</protein>
<feature type="region of interest" description="Disordered" evidence="1">
    <location>
        <begin position="1"/>
        <end position="167"/>
    </location>
</feature>
<organism evidence="3 4">
    <name type="scientific">Microbotryum intermedium</name>
    <dbReference type="NCBI Taxonomy" id="269621"/>
    <lineage>
        <taxon>Eukaryota</taxon>
        <taxon>Fungi</taxon>
        <taxon>Dikarya</taxon>
        <taxon>Basidiomycota</taxon>
        <taxon>Pucciniomycotina</taxon>
        <taxon>Microbotryomycetes</taxon>
        <taxon>Microbotryales</taxon>
        <taxon>Microbotryaceae</taxon>
        <taxon>Microbotryum</taxon>
    </lineage>
</organism>
<proteinExistence type="predicted"/>
<evidence type="ECO:0000313" key="3">
    <source>
        <dbReference type="EMBL" id="SCV74597.1"/>
    </source>
</evidence>
<feature type="compositionally biased region" description="Basic residues" evidence="1">
    <location>
        <begin position="87"/>
        <end position="96"/>
    </location>
</feature>
<dbReference type="STRING" id="269621.A0A238FMU1"/>
<dbReference type="EMBL" id="FMSP01000023">
    <property type="protein sequence ID" value="SCV74597.1"/>
    <property type="molecule type" value="Genomic_DNA"/>
</dbReference>
<sequence>MAKFGLSDSDSSDEDYDGVHAGEQQRTSTRASPTPSGSSSRTLEQDQVEDDDGDREDDDDEDGPPPRSSLNEDEDMGDDDEDELQQRRRRGARGRRSTRETSFLSTTSISSRPHDDDDDECLQLEDEDEDDDDHDRSSSTASLTPRKRAMPRSTTRATRSTPATATAYKTWSTNLRLEPKRVAVMQASFFQQQSSPLVPESASAKRDQSTWAIRGSVAAAAAAAPSNGASQKAATASTSIGASASAPAVTSSVVPTPAIDPSPFRPYRKYTRIPLDQSISKGKEGNLVDLGLALGRSFRVGWSPTGQLIHLGRGNLYGGPNVDKSDALKVEKFKTTLSTDMSSAVRLLEIQLAHTPIYSTPADPNNDDPSSSIPFAVPHPELRFSHFVSEFACSDRSAEANLWRLGQALFDEIHDLAIPDNVVAEDPNVQGYVERLRRTERFERWLREVVRGEVEDELRRIGGEGLGASSSDEDGAEANKIFALLSGHQIERACQAAIQAGDLRLATLLAQAGGDDEFRQDVFLQLVKWREYRVDSHILPEYRKIYELLCGNVGVSEGRKGKEADSVVGGVEEVHVAQGLGWKRAFGLNLWYATFRSSIETAMELYERAFQGDPRVARPEPEYVTSPTRSRQGTQTEWSNRSGETPTDPLYQLVKLFTSSTHPLEQVLLPINFGPCPLDYRLPWHLYILLSRVLRRRDFDDRVQVEFDEREMDEGEEGRGMLEGNSVRADLMTEAYANQLEMNGEWTWSAFVLLHLELPLARAKAIQALLSRSTHLLTSASFDFLTEKLRIPIEWIHHAQALSTGDRFDKFGLHLLAREWNEAHTLLKDHLGPEAVLRGDLGLLKRLCWRFEEGVGKVEGWELGAGLLQEYAEVLEGEKRWLEQVKERGEGWDGEDGEGVEDRGRKIRSLLETITRQGSEGLRSRKAKVARDEMLSRLTVIATRVNGALNKIHPKTLQESDRLVWIRGAADNFLTQALQAACS</sequence>
<dbReference type="Pfam" id="PF12110">
    <property type="entry name" value="Nup96"/>
    <property type="match status" value="1"/>
</dbReference>
<feature type="region of interest" description="Disordered" evidence="1">
    <location>
        <begin position="617"/>
        <end position="645"/>
    </location>
</feature>
<reference evidence="4" key="1">
    <citation type="submission" date="2016-09" db="EMBL/GenBank/DDBJ databases">
        <authorList>
            <person name="Jeantristanb JTB J.-T."/>
            <person name="Ricardo R."/>
        </authorList>
    </citation>
    <scope>NUCLEOTIDE SEQUENCE [LARGE SCALE GENOMIC DNA]</scope>
</reference>
<dbReference type="OrthoDB" id="3797628at2759"/>
<name>A0A238FMU1_9BASI</name>
<dbReference type="Gene3D" id="1.25.40.690">
    <property type="match status" value="1"/>
</dbReference>
<dbReference type="Proteomes" id="UP000198372">
    <property type="component" value="Unassembled WGS sequence"/>
</dbReference>